<dbReference type="EMBL" id="ABCS01000015">
    <property type="protein sequence ID" value="EDM79864.1"/>
    <property type="molecule type" value="Genomic_DNA"/>
</dbReference>
<proteinExistence type="predicted"/>
<dbReference type="GO" id="GO:0008270">
    <property type="term" value="F:zinc ion binding"/>
    <property type="evidence" value="ECO:0007669"/>
    <property type="project" value="InterPro"/>
</dbReference>
<comment type="caution">
    <text evidence="2">The sequence shown here is derived from an EMBL/GenBank/DDBJ whole genome shotgun (WGS) entry which is preliminary data.</text>
</comment>
<dbReference type="InterPro" id="IPR003615">
    <property type="entry name" value="HNH_nuc"/>
</dbReference>
<keyword evidence="2" id="KW-0030">Aminoacyl-tRNA synthetase</keyword>
<dbReference type="GO" id="GO:0003676">
    <property type="term" value="F:nucleic acid binding"/>
    <property type="evidence" value="ECO:0007669"/>
    <property type="project" value="InterPro"/>
</dbReference>
<dbReference type="GO" id="GO:0004519">
    <property type="term" value="F:endonuclease activity"/>
    <property type="evidence" value="ECO:0007669"/>
    <property type="project" value="InterPro"/>
</dbReference>
<dbReference type="Gene3D" id="1.10.30.50">
    <property type="match status" value="1"/>
</dbReference>
<dbReference type="EC" id="6.1.1.18" evidence="2"/>
<organism evidence="2 3">
    <name type="scientific">Plesiocystis pacifica SIR-1</name>
    <dbReference type="NCBI Taxonomy" id="391625"/>
    <lineage>
        <taxon>Bacteria</taxon>
        <taxon>Pseudomonadati</taxon>
        <taxon>Myxococcota</taxon>
        <taxon>Polyangia</taxon>
        <taxon>Nannocystales</taxon>
        <taxon>Nannocystaceae</taxon>
        <taxon>Plesiocystis</taxon>
    </lineage>
</organism>
<accession>A6G2C7</accession>
<dbReference type="Pfam" id="PF01844">
    <property type="entry name" value="HNH"/>
    <property type="match status" value="1"/>
</dbReference>
<evidence type="ECO:0000313" key="3">
    <source>
        <dbReference type="Proteomes" id="UP000005801"/>
    </source>
</evidence>
<dbReference type="AlphaFoldDB" id="A6G2C7"/>
<dbReference type="InterPro" id="IPR002711">
    <property type="entry name" value="HNH"/>
</dbReference>
<sequence>MAHIHSDNAVPPRGTREYFLYKRRVRTLGRRGGRLARFREIARHKRLTIEDTVSGALDPVFVSEYRYFVWNVGPVLCVYCNAALDKSTKTRDHLVPRSKGGPNGDNLVPSCACCNRAKADDSLLMFLHRRAS</sequence>
<protein>
    <submittedName>
        <fullName evidence="2">Glutaminyl-tRNA synthetase</fullName>
        <ecNumber evidence="2">6.1.1.18</ecNumber>
    </submittedName>
</protein>
<feature type="domain" description="HNH" evidence="1">
    <location>
        <begin position="77"/>
        <end position="120"/>
    </location>
</feature>
<gene>
    <name evidence="2" type="ORF">PPSIR1_22521</name>
</gene>
<dbReference type="RefSeq" id="WP_006970876.1">
    <property type="nucleotide sequence ID" value="NZ_ABCS01000015.1"/>
</dbReference>
<evidence type="ECO:0000313" key="2">
    <source>
        <dbReference type="EMBL" id="EDM79864.1"/>
    </source>
</evidence>
<name>A6G2C7_9BACT</name>
<reference evidence="2 3" key="1">
    <citation type="submission" date="2007-06" db="EMBL/GenBank/DDBJ databases">
        <authorList>
            <person name="Shimkets L."/>
            <person name="Ferriera S."/>
            <person name="Johnson J."/>
            <person name="Kravitz S."/>
            <person name="Beeson K."/>
            <person name="Sutton G."/>
            <person name="Rogers Y.-H."/>
            <person name="Friedman R."/>
            <person name="Frazier M."/>
            <person name="Venter J.C."/>
        </authorList>
    </citation>
    <scope>NUCLEOTIDE SEQUENCE [LARGE SCALE GENOMIC DNA]</scope>
    <source>
        <strain evidence="2 3">SIR-1</strain>
    </source>
</reference>
<evidence type="ECO:0000259" key="1">
    <source>
        <dbReference type="Pfam" id="PF01844"/>
    </source>
</evidence>
<dbReference type="CDD" id="cd00085">
    <property type="entry name" value="HNHc"/>
    <property type="match status" value="1"/>
</dbReference>
<keyword evidence="2" id="KW-0436">Ligase</keyword>
<dbReference type="STRING" id="391625.PPSIR1_22521"/>
<dbReference type="GO" id="GO:0004819">
    <property type="term" value="F:glutamine-tRNA ligase activity"/>
    <property type="evidence" value="ECO:0007669"/>
    <property type="project" value="UniProtKB-EC"/>
</dbReference>
<dbReference type="Proteomes" id="UP000005801">
    <property type="component" value="Unassembled WGS sequence"/>
</dbReference>
<dbReference type="OrthoDB" id="9802901at2"/>
<keyword evidence="3" id="KW-1185">Reference proteome</keyword>